<dbReference type="InterPro" id="IPR011109">
    <property type="entry name" value="DNA_bind_recombinase_dom"/>
</dbReference>
<dbReference type="SUPFAM" id="SSF53041">
    <property type="entry name" value="Resolvase-like"/>
    <property type="match status" value="1"/>
</dbReference>
<dbReference type="EMBL" id="JAGZGG010000006">
    <property type="protein sequence ID" value="MBS5331707.1"/>
    <property type="molecule type" value="Genomic_DNA"/>
</dbReference>
<dbReference type="InterPro" id="IPR050639">
    <property type="entry name" value="SSR_resolvase"/>
</dbReference>
<comment type="caution">
    <text evidence="3">The sequence shown here is derived from an EMBL/GenBank/DDBJ whole genome shotgun (WGS) entry which is preliminary data.</text>
</comment>
<dbReference type="Proteomes" id="UP000759273">
    <property type="component" value="Unassembled WGS sequence"/>
</dbReference>
<reference evidence="3" key="1">
    <citation type="submission" date="2021-02" db="EMBL/GenBank/DDBJ databases">
        <title>Infant gut strain persistence is associated with maternal origin, phylogeny, and functional potential including surface adhesion and iron acquisition.</title>
        <authorList>
            <person name="Lou Y.C."/>
        </authorList>
    </citation>
    <scope>NUCLEOTIDE SEQUENCE</scope>
    <source>
        <strain evidence="3">L3_101_000M1_dasL3_101_000M1_concoct_87</strain>
    </source>
</reference>
<dbReference type="InterPro" id="IPR036162">
    <property type="entry name" value="Resolvase-like_N_sf"/>
</dbReference>
<dbReference type="PANTHER" id="PTHR30461">
    <property type="entry name" value="DNA-INVERTASE FROM LAMBDOID PROPHAGE"/>
    <property type="match status" value="1"/>
</dbReference>
<feature type="domain" description="Recombinase" evidence="2">
    <location>
        <begin position="121"/>
        <end position="226"/>
    </location>
</feature>
<name>A0A943DCB7_9FIRM</name>
<dbReference type="InterPro" id="IPR038109">
    <property type="entry name" value="DNA_bind_recomb_sf"/>
</dbReference>
<dbReference type="GO" id="GO:0000150">
    <property type="term" value="F:DNA strand exchange activity"/>
    <property type="evidence" value="ECO:0007669"/>
    <property type="project" value="InterPro"/>
</dbReference>
<dbReference type="Gene3D" id="3.90.1750.20">
    <property type="entry name" value="Putative Large Serine Recombinase, Chain B, Domain 2"/>
    <property type="match status" value="1"/>
</dbReference>
<keyword evidence="1" id="KW-0175">Coiled coil</keyword>
<evidence type="ECO:0000256" key="1">
    <source>
        <dbReference type="SAM" id="Coils"/>
    </source>
</evidence>
<dbReference type="PROSITE" id="PS51737">
    <property type="entry name" value="RECOMBINASE_DNA_BIND"/>
    <property type="match status" value="1"/>
</dbReference>
<dbReference type="InterPro" id="IPR006119">
    <property type="entry name" value="Resolv_N"/>
</dbReference>
<feature type="coiled-coil region" evidence="1">
    <location>
        <begin position="327"/>
        <end position="381"/>
    </location>
</feature>
<gene>
    <name evidence="3" type="ORF">KHY36_04155</name>
</gene>
<proteinExistence type="predicted"/>
<organism evidence="3 4">
    <name type="scientific">Subdoligranulum variabile</name>
    <dbReference type="NCBI Taxonomy" id="214851"/>
    <lineage>
        <taxon>Bacteria</taxon>
        <taxon>Bacillati</taxon>
        <taxon>Bacillota</taxon>
        <taxon>Clostridia</taxon>
        <taxon>Eubacteriales</taxon>
        <taxon>Oscillospiraceae</taxon>
        <taxon>Subdoligranulum</taxon>
    </lineage>
</organism>
<dbReference type="Pfam" id="PF00239">
    <property type="entry name" value="Resolvase"/>
    <property type="match status" value="1"/>
</dbReference>
<dbReference type="PANTHER" id="PTHR30461:SF23">
    <property type="entry name" value="DNA RECOMBINASE-RELATED"/>
    <property type="match status" value="1"/>
</dbReference>
<sequence>MTIIGEYCDRAISGKTDNRPNFQRLIKDSEKGQFEAVIMYTLDRFARNRYDSAIYKAKLKKNGVKVYYAKQPMPDTPEGIILESVLEGYAEYYSENLSRNIKRGLKENALQCLAVGGAGMPLGYTVGEDRKYKIDPVGAKIVQEIFQMYADGMSATQIINECNRRGYKTSRGNAFNKNSLRTMLKNDRYIGVYRFADVVVEDGVPPIISRELFEKVQTTLRHNYSARARNKAKDDYLLTTKLFCGHCGSSMVGESGTSRSGKLHHYYKCIDRKRNRKCKKAVEKKDWIEELVVRFTVQNVLNDETIERIARKTMEIIEKESADTSYLNGLQNELKGIKKKIKNLMNAIEQGIITPTTKERMDELEAEKNDLEGKIAREEMKKPLLTKERIMHWLNSFKSGNVNDIEYRRRVIDTLVNSVYIYDDGDKGRRIVFTFNMSGQNTATLSCSDIACVAPP</sequence>
<evidence type="ECO:0000313" key="3">
    <source>
        <dbReference type="EMBL" id="MBS5331707.1"/>
    </source>
</evidence>
<dbReference type="CDD" id="cd00338">
    <property type="entry name" value="Ser_Recombinase"/>
    <property type="match status" value="1"/>
</dbReference>
<dbReference type="InterPro" id="IPR025827">
    <property type="entry name" value="Zn_ribbon_recom_dom"/>
</dbReference>
<dbReference type="GO" id="GO:0003677">
    <property type="term" value="F:DNA binding"/>
    <property type="evidence" value="ECO:0007669"/>
    <property type="project" value="InterPro"/>
</dbReference>
<dbReference type="Pfam" id="PF07508">
    <property type="entry name" value="Recombinase"/>
    <property type="match status" value="1"/>
</dbReference>
<dbReference type="AlphaFoldDB" id="A0A943DCB7"/>
<evidence type="ECO:0000259" key="2">
    <source>
        <dbReference type="PROSITE" id="PS51737"/>
    </source>
</evidence>
<dbReference type="Gene3D" id="3.40.50.1390">
    <property type="entry name" value="Resolvase, N-terminal catalytic domain"/>
    <property type="match status" value="1"/>
</dbReference>
<evidence type="ECO:0000313" key="4">
    <source>
        <dbReference type="Proteomes" id="UP000759273"/>
    </source>
</evidence>
<protein>
    <submittedName>
        <fullName evidence="3">Recombinase family protein</fullName>
    </submittedName>
</protein>
<dbReference type="SMART" id="SM00857">
    <property type="entry name" value="Resolvase"/>
    <property type="match status" value="1"/>
</dbReference>
<accession>A0A943DCB7</accession>
<dbReference type="Pfam" id="PF13408">
    <property type="entry name" value="Zn_ribbon_recom"/>
    <property type="match status" value="1"/>
</dbReference>